<dbReference type="OrthoDB" id="286404at2"/>
<dbReference type="InterPro" id="IPR020904">
    <property type="entry name" value="Sc_DH/Rdtase_CS"/>
</dbReference>
<dbReference type="InterPro" id="IPR036291">
    <property type="entry name" value="NAD(P)-bd_dom_sf"/>
</dbReference>
<dbReference type="SUPFAM" id="SSF51735">
    <property type="entry name" value="NAD(P)-binding Rossmann-fold domains"/>
    <property type="match status" value="1"/>
</dbReference>
<dbReference type="PROSITE" id="PS00061">
    <property type="entry name" value="ADH_SHORT"/>
    <property type="match status" value="1"/>
</dbReference>
<organism evidence="4 5">
    <name type="scientific">Cryobacterium suzukii</name>
    <dbReference type="NCBI Taxonomy" id="1259198"/>
    <lineage>
        <taxon>Bacteria</taxon>
        <taxon>Bacillati</taxon>
        <taxon>Actinomycetota</taxon>
        <taxon>Actinomycetes</taxon>
        <taxon>Micrococcales</taxon>
        <taxon>Microbacteriaceae</taxon>
        <taxon>Cryobacterium</taxon>
    </lineage>
</organism>
<protein>
    <submittedName>
        <fullName evidence="4">SDR family oxidoreductase</fullName>
    </submittedName>
</protein>
<sequence length="253" mass="26704">MSDTGLTLQGKRALVTGSGRGIGRAIAEGFAAAGARVALVSRTASEIKEVAAGIGHYATAFVGDVSHTPSIPALIDEIEHEMDGGLDIVVHAAGIQHRQAAEDFSHTEWDRVLAVNLTAPFMLSQEIGKRQLRDAREGSHIFVGSLTSHLSVPDVVAYTASKSGVYGILRSLSSEWSSRGIRVNGIGPGYIHTKLTEAAFNDSDRKQKMLARIPMGRFGKPEDLVGPAIFLASPAAGYVTGQLLMVDGGWTAA</sequence>
<evidence type="ECO:0000256" key="1">
    <source>
        <dbReference type="ARBA" id="ARBA00006484"/>
    </source>
</evidence>
<name>A0A4R9AJL3_9MICO</name>
<dbReference type="InterPro" id="IPR002347">
    <property type="entry name" value="SDR_fam"/>
</dbReference>
<evidence type="ECO:0000256" key="2">
    <source>
        <dbReference type="ARBA" id="ARBA00023002"/>
    </source>
</evidence>
<keyword evidence="5" id="KW-1185">Reference proteome</keyword>
<dbReference type="SMART" id="SM00822">
    <property type="entry name" value="PKS_KR"/>
    <property type="match status" value="1"/>
</dbReference>
<dbReference type="Proteomes" id="UP000298170">
    <property type="component" value="Unassembled WGS sequence"/>
</dbReference>
<dbReference type="RefSeq" id="WP_134512931.1">
    <property type="nucleotide sequence ID" value="NZ_SOHJ01000002.1"/>
</dbReference>
<dbReference type="GO" id="GO:0016616">
    <property type="term" value="F:oxidoreductase activity, acting on the CH-OH group of donors, NAD or NADP as acceptor"/>
    <property type="evidence" value="ECO:0007669"/>
    <property type="project" value="UniProtKB-ARBA"/>
</dbReference>
<comment type="similarity">
    <text evidence="1">Belongs to the short-chain dehydrogenases/reductases (SDR) family.</text>
</comment>
<dbReference type="PANTHER" id="PTHR42760:SF5">
    <property type="entry name" value="2-DEHYDRO-3-DEOXY-D-GLUCONATE 5-DEHYDROGENASE"/>
    <property type="match status" value="1"/>
</dbReference>
<reference evidence="4 5" key="1">
    <citation type="submission" date="2019-03" db="EMBL/GenBank/DDBJ databases">
        <title>Genomics of glacier-inhabiting Cryobacterium strains.</title>
        <authorList>
            <person name="Liu Q."/>
            <person name="Xin Y.-H."/>
        </authorList>
    </citation>
    <scope>NUCLEOTIDE SEQUENCE [LARGE SCALE GENOMIC DNA]</scope>
    <source>
        <strain evidence="4 5">Sr39</strain>
    </source>
</reference>
<dbReference type="Pfam" id="PF13561">
    <property type="entry name" value="adh_short_C2"/>
    <property type="match status" value="1"/>
</dbReference>
<dbReference type="PANTHER" id="PTHR42760">
    <property type="entry name" value="SHORT-CHAIN DEHYDROGENASES/REDUCTASES FAMILY MEMBER"/>
    <property type="match status" value="1"/>
</dbReference>
<feature type="domain" description="Ketoreductase" evidence="3">
    <location>
        <begin position="11"/>
        <end position="189"/>
    </location>
</feature>
<dbReference type="AlphaFoldDB" id="A0A4R9AJL3"/>
<keyword evidence="2" id="KW-0560">Oxidoreductase</keyword>
<dbReference type="EMBL" id="SOHJ01000002">
    <property type="protein sequence ID" value="TFD62576.1"/>
    <property type="molecule type" value="Genomic_DNA"/>
</dbReference>
<dbReference type="FunFam" id="3.40.50.720:FF:000084">
    <property type="entry name" value="Short-chain dehydrogenase reductase"/>
    <property type="match status" value="1"/>
</dbReference>
<evidence type="ECO:0000313" key="4">
    <source>
        <dbReference type="EMBL" id="TFD62576.1"/>
    </source>
</evidence>
<dbReference type="InterPro" id="IPR057326">
    <property type="entry name" value="KR_dom"/>
</dbReference>
<comment type="caution">
    <text evidence="4">The sequence shown here is derived from an EMBL/GenBank/DDBJ whole genome shotgun (WGS) entry which is preliminary data.</text>
</comment>
<dbReference type="PRINTS" id="PR00081">
    <property type="entry name" value="GDHRDH"/>
</dbReference>
<accession>A0A4R9AJL3</accession>
<evidence type="ECO:0000259" key="3">
    <source>
        <dbReference type="SMART" id="SM00822"/>
    </source>
</evidence>
<dbReference type="Gene3D" id="3.40.50.720">
    <property type="entry name" value="NAD(P)-binding Rossmann-like Domain"/>
    <property type="match status" value="1"/>
</dbReference>
<evidence type="ECO:0000313" key="5">
    <source>
        <dbReference type="Proteomes" id="UP000298170"/>
    </source>
</evidence>
<dbReference type="PRINTS" id="PR00080">
    <property type="entry name" value="SDRFAMILY"/>
</dbReference>
<gene>
    <name evidence="4" type="ORF">E3T39_01095</name>
</gene>
<proteinExistence type="inferred from homology"/>